<feature type="compositionally biased region" description="Polar residues" evidence="1">
    <location>
        <begin position="669"/>
        <end position="681"/>
    </location>
</feature>
<feature type="region of interest" description="Disordered" evidence="1">
    <location>
        <begin position="195"/>
        <end position="265"/>
    </location>
</feature>
<feature type="compositionally biased region" description="Basic residues" evidence="1">
    <location>
        <begin position="587"/>
        <end position="598"/>
    </location>
</feature>
<feature type="compositionally biased region" description="Low complexity" evidence="1">
    <location>
        <begin position="438"/>
        <end position="449"/>
    </location>
</feature>
<feature type="compositionally biased region" description="Polar residues" evidence="1">
    <location>
        <begin position="615"/>
        <end position="627"/>
    </location>
</feature>
<dbReference type="InterPro" id="IPR034586">
    <property type="entry name" value="Bfa1/Byr4"/>
</dbReference>
<feature type="compositionally biased region" description="Polar residues" evidence="1">
    <location>
        <begin position="905"/>
        <end position="918"/>
    </location>
</feature>
<dbReference type="PANTHER" id="PTHR35140:SF1">
    <property type="entry name" value="MITOTIC CHECK POINT PROTEIN BFA1"/>
    <property type="match status" value="1"/>
</dbReference>
<feature type="compositionally biased region" description="Polar residues" evidence="1">
    <location>
        <begin position="37"/>
        <end position="50"/>
    </location>
</feature>
<feature type="compositionally biased region" description="Acidic residues" evidence="1">
    <location>
        <begin position="929"/>
        <end position="941"/>
    </location>
</feature>
<dbReference type="GO" id="GO:0031578">
    <property type="term" value="P:mitotic spindle orientation checkpoint signaling"/>
    <property type="evidence" value="ECO:0007669"/>
    <property type="project" value="TreeGrafter"/>
</dbReference>
<evidence type="ECO:0000313" key="2">
    <source>
        <dbReference type="EMBL" id="KAJ5100181.1"/>
    </source>
</evidence>
<feature type="compositionally biased region" description="Basic and acidic residues" evidence="1">
    <location>
        <begin position="53"/>
        <end position="68"/>
    </location>
</feature>
<evidence type="ECO:0008006" key="4">
    <source>
        <dbReference type="Google" id="ProtNLM"/>
    </source>
</evidence>
<name>A0A9W9FHB9_9EURO</name>
<feature type="compositionally biased region" description="Polar residues" evidence="1">
    <location>
        <begin position="717"/>
        <end position="733"/>
    </location>
</feature>
<feature type="compositionally biased region" description="Polar residues" evidence="1">
    <location>
        <begin position="528"/>
        <end position="539"/>
    </location>
</feature>
<keyword evidence="3" id="KW-1185">Reference proteome</keyword>
<feature type="compositionally biased region" description="Polar residues" evidence="1">
    <location>
        <begin position="395"/>
        <end position="407"/>
    </location>
</feature>
<dbReference type="GO" id="GO:0005096">
    <property type="term" value="F:GTPase activator activity"/>
    <property type="evidence" value="ECO:0007669"/>
    <property type="project" value="InterPro"/>
</dbReference>
<dbReference type="AlphaFoldDB" id="A0A9W9FHB9"/>
<comment type="caution">
    <text evidence="2">The sequence shown here is derived from an EMBL/GenBank/DDBJ whole genome shotgun (WGS) entry which is preliminary data.</text>
</comment>
<feature type="region of interest" description="Disordered" evidence="1">
    <location>
        <begin position="288"/>
        <end position="310"/>
    </location>
</feature>
<organism evidence="2 3">
    <name type="scientific">Penicillium angulare</name>
    <dbReference type="NCBI Taxonomy" id="116970"/>
    <lineage>
        <taxon>Eukaryota</taxon>
        <taxon>Fungi</taxon>
        <taxon>Dikarya</taxon>
        <taxon>Ascomycota</taxon>
        <taxon>Pezizomycotina</taxon>
        <taxon>Eurotiomycetes</taxon>
        <taxon>Eurotiomycetidae</taxon>
        <taxon>Eurotiales</taxon>
        <taxon>Aspergillaceae</taxon>
        <taxon>Penicillium</taxon>
    </lineage>
</organism>
<feature type="compositionally biased region" description="Low complexity" evidence="1">
    <location>
        <begin position="701"/>
        <end position="716"/>
    </location>
</feature>
<dbReference type="GO" id="GO:1990334">
    <property type="term" value="C:Bfa1-Bub2 complex"/>
    <property type="evidence" value="ECO:0007669"/>
    <property type="project" value="InterPro"/>
</dbReference>
<dbReference type="OrthoDB" id="19159at2759"/>
<reference evidence="2" key="1">
    <citation type="submission" date="2022-11" db="EMBL/GenBank/DDBJ databases">
        <authorList>
            <person name="Petersen C."/>
        </authorList>
    </citation>
    <scope>NUCLEOTIDE SEQUENCE</scope>
    <source>
        <strain evidence="2">IBT 30069</strain>
    </source>
</reference>
<sequence>MDSPMNLTTRPEKDDQQIECWDDDDDLQFNEGAQFRAASSTGSVTNSSFRPSGHRDSISSRRSARSDLDSNAGDEDWQVPLHDSDDFAKEEALASAKRAGIPIPANIPSSALLGGAIKRLSNRKSKRTFVDDWTEDVELPGPDFILKIRNSPHTTFPDSIRQISSAVTSPVKSTASSNWNEDVSTRLQSALAGLDRIQDENDEPINRDVPILKAPTPRSPQKPPTRVPAGDLLGTQESDDFDQDLELPPDHQPLQLSHRKDTTRSISPTFDDFDLEWSEGSIGVRVGGTARDGRSVPSSSISIASPSVSSCITGESDDGLDGLVFPDGPLDFAASLKKREEDSPSENARKVKELPRASESMDSDDFFAGIDVDNGRAFAQRKLNLNPNVKCKTEWPSSPTRRPATTLTFTNPGASTTSTTGSPRQFTRIPRLSGHEATLSTSLETVSESGAPISKFQRPQSRLGHSSQSSISSLPASATSSASPLPTPPSRRLLGPRAARNPAPAGNTPTPARLRTKRSLPSIRGTATAATTTSLQRTPSHADGHVRPSAARPKTPVERTSFPDSRTSGQRVQPTFISATASERQSHHSSIKTYRPSRRQSSDGSSGLLSPPQTSLPSRSSRPNSFRLSLDDSKSETISSTAKRTLTRPTRRRNFGDGTELESFDDLPTSVSAESKFTKNATGRAAPRPGHARLSQSRINSISEPPTQITTPPSISKPLNSTPRFAQDTNASRNAREQRIASMNSRNRDASSLGSFNSNWKPNPISRISPNAAPIRSRKSKSTNKSQSKPQLIKPMGAGMQEPKFVRGMRYNPNTFLWEGNENFGQEFDVATAPRSPKPAPALISNVGNANNVQTVGGMVFDPQRMCWLRASPRDPRQQGRLVPEDEDDVFAGLDDLEDKAVGTKWTTKSPDDTSQPHVTGEEPSAGESSDEGPITEEFDVGPEFIRRQRAEEEKWRRKVNKWVGFNREDGNTHWRWAIRDLMTDGMTDPMVKQVVSYPTEIHDF</sequence>
<reference evidence="2" key="2">
    <citation type="journal article" date="2023" name="IMA Fungus">
        <title>Comparative genomic study of the Penicillium genus elucidates a diverse pangenome and 15 lateral gene transfer events.</title>
        <authorList>
            <person name="Petersen C."/>
            <person name="Sorensen T."/>
            <person name="Nielsen M.R."/>
            <person name="Sondergaard T.E."/>
            <person name="Sorensen J.L."/>
            <person name="Fitzpatrick D.A."/>
            <person name="Frisvad J.C."/>
            <person name="Nielsen K.L."/>
        </authorList>
    </citation>
    <scope>NUCLEOTIDE SEQUENCE</scope>
    <source>
        <strain evidence="2">IBT 30069</strain>
    </source>
</reference>
<feature type="compositionally biased region" description="Polar residues" evidence="1">
    <location>
        <begin position="562"/>
        <end position="583"/>
    </location>
</feature>
<feature type="compositionally biased region" description="Low complexity" evidence="1">
    <location>
        <begin position="295"/>
        <end position="310"/>
    </location>
</feature>
<feature type="compositionally biased region" description="Low complexity" evidence="1">
    <location>
        <begin position="459"/>
        <end position="513"/>
    </location>
</feature>
<protein>
    <recommendedName>
        <fullName evidence="4">Cytokinesis regulator</fullName>
    </recommendedName>
</protein>
<feature type="region of interest" description="Disordered" evidence="1">
    <location>
        <begin position="337"/>
        <end position="358"/>
    </location>
</feature>
<dbReference type="Proteomes" id="UP001149165">
    <property type="component" value="Unassembled WGS sequence"/>
</dbReference>
<evidence type="ECO:0000313" key="3">
    <source>
        <dbReference type="Proteomes" id="UP001149165"/>
    </source>
</evidence>
<accession>A0A9W9FHB9</accession>
<feature type="compositionally biased region" description="Low complexity" evidence="1">
    <location>
        <begin position="602"/>
        <end position="613"/>
    </location>
</feature>
<dbReference type="EMBL" id="JAPQKH010000004">
    <property type="protein sequence ID" value="KAJ5100181.1"/>
    <property type="molecule type" value="Genomic_DNA"/>
</dbReference>
<feature type="region of interest" description="Disordered" evidence="1">
    <location>
        <begin position="902"/>
        <end position="944"/>
    </location>
</feature>
<gene>
    <name evidence="2" type="ORF">N7456_006233</name>
</gene>
<proteinExistence type="predicted"/>
<feature type="compositionally biased region" description="Basic and acidic residues" evidence="1">
    <location>
        <begin position="337"/>
        <end position="356"/>
    </location>
</feature>
<feature type="compositionally biased region" description="Low complexity" evidence="1">
    <location>
        <begin position="408"/>
        <end position="423"/>
    </location>
</feature>
<feature type="compositionally biased region" description="Acidic residues" evidence="1">
    <location>
        <begin position="237"/>
        <end position="247"/>
    </location>
</feature>
<evidence type="ECO:0000256" key="1">
    <source>
        <dbReference type="SAM" id="MobiDB-lite"/>
    </source>
</evidence>
<feature type="compositionally biased region" description="Polar residues" evidence="1">
    <location>
        <begin position="741"/>
        <end position="769"/>
    </location>
</feature>
<dbReference type="GO" id="GO:0044732">
    <property type="term" value="C:mitotic spindle pole body"/>
    <property type="evidence" value="ECO:0007669"/>
    <property type="project" value="TreeGrafter"/>
</dbReference>
<feature type="region of interest" description="Disordered" evidence="1">
    <location>
        <begin position="393"/>
        <end position="795"/>
    </location>
</feature>
<feature type="region of interest" description="Disordered" evidence="1">
    <location>
        <begin position="35"/>
        <end position="80"/>
    </location>
</feature>
<feature type="compositionally biased region" description="Pro residues" evidence="1">
    <location>
        <begin position="217"/>
        <end position="226"/>
    </location>
</feature>
<dbReference type="PANTHER" id="PTHR35140">
    <property type="entry name" value="MITOTIC CHECK POINT PROTEIN BFA1"/>
    <property type="match status" value="1"/>
</dbReference>